<dbReference type="RefSeq" id="WP_078928695.1">
    <property type="nucleotide sequence ID" value="NZ_FUXX01000017.1"/>
</dbReference>
<evidence type="ECO:0000313" key="3">
    <source>
        <dbReference type="EMBL" id="SKA62143.1"/>
    </source>
</evidence>
<gene>
    <name evidence="3" type="ORF">SAMN02745213_01208</name>
</gene>
<dbReference type="InterPro" id="IPR001455">
    <property type="entry name" value="TusA-like"/>
</dbReference>
<proteinExistence type="inferred from homology"/>
<name>A0A1T4VB69_9GAMM</name>
<dbReference type="Gene3D" id="3.30.110.40">
    <property type="entry name" value="TusA-like domain"/>
    <property type="match status" value="1"/>
</dbReference>
<organism evidence="3 4">
    <name type="scientific">Succinivibrio dextrinosolvens DSM 3072</name>
    <dbReference type="NCBI Taxonomy" id="1123324"/>
    <lineage>
        <taxon>Bacteria</taxon>
        <taxon>Pseudomonadati</taxon>
        <taxon>Pseudomonadota</taxon>
        <taxon>Gammaproteobacteria</taxon>
        <taxon>Aeromonadales</taxon>
        <taxon>Succinivibrionaceae</taxon>
        <taxon>Succinivibrio</taxon>
    </lineage>
</organism>
<feature type="domain" description="UPF0033" evidence="2">
    <location>
        <begin position="5"/>
        <end position="73"/>
    </location>
</feature>
<dbReference type="EMBL" id="FUXX01000017">
    <property type="protein sequence ID" value="SKA62143.1"/>
    <property type="molecule type" value="Genomic_DNA"/>
</dbReference>
<dbReference type="STRING" id="83771.SAMN02910357_01575"/>
<sequence length="75" mass="8519">MDTIVLDCKGLKCPEPLTLLRNAIRKAEDGQIVELLSDDPVSLRDVPAFCKFMKHDLLRMPDDQHPNSFLVKKKA</sequence>
<accession>A0A1T4VB69</accession>
<dbReference type="Pfam" id="PF01206">
    <property type="entry name" value="TusA"/>
    <property type="match status" value="1"/>
</dbReference>
<dbReference type="PANTHER" id="PTHR33279:SF2">
    <property type="entry name" value="SULFUR CARRIER PROTEIN TUSA"/>
    <property type="match status" value="1"/>
</dbReference>
<dbReference type="NCBIfam" id="NF001423">
    <property type="entry name" value="PRK00299.1"/>
    <property type="match status" value="1"/>
</dbReference>
<reference evidence="4" key="1">
    <citation type="submission" date="2017-02" db="EMBL/GenBank/DDBJ databases">
        <authorList>
            <person name="Varghese N."/>
            <person name="Submissions S."/>
        </authorList>
    </citation>
    <scope>NUCLEOTIDE SEQUENCE [LARGE SCALE GENOMIC DNA]</scope>
    <source>
        <strain evidence="4">DSM 3072</strain>
    </source>
</reference>
<comment type="similarity">
    <text evidence="1">Belongs to the sulfur carrier protein TusA family.</text>
</comment>
<evidence type="ECO:0000256" key="1">
    <source>
        <dbReference type="ARBA" id="ARBA00008984"/>
    </source>
</evidence>
<keyword evidence="4" id="KW-1185">Reference proteome</keyword>
<evidence type="ECO:0000259" key="2">
    <source>
        <dbReference type="Pfam" id="PF01206"/>
    </source>
</evidence>
<protein>
    <submittedName>
        <fullName evidence="3">tRNA 2-thiouridine synthesizing protein A</fullName>
    </submittedName>
</protein>
<dbReference type="PANTHER" id="PTHR33279">
    <property type="entry name" value="SULFUR CARRIER PROTEIN YEDF-RELATED"/>
    <property type="match status" value="1"/>
</dbReference>
<evidence type="ECO:0000313" key="4">
    <source>
        <dbReference type="Proteomes" id="UP000242432"/>
    </source>
</evidence>
<dbReference type="InterPro" id="IPR036868">
    <property type="entry name" value="TusA-like_sf"/>
</dbReference>
<dbReference type="Proteomes" id="UP000242432">
    <property type="component" value="Unassembled WGS sequence"/>
</dbReference>
<dbReference type="AlphaFoldDB" id="A0A1T4VB69"/>
<dbReference type="SUPFAM" id="SSF64307">
    <property type="entry name" value="SirA-like"/>
    <property type="match status" value="1"/>
</dbReference>